<organism evidence="1 2">
    <name type="scientific">Denitrobaculum tricleocarpae</name>
    <dbReference type="NCBI Taxonomy" id="2591009"/>
    <lineage>
        <taxon>Bacteria</taxon>
        <taxon>Pseudomonadati</taxon>
        <taxon>Pseudomonadota</taxon>
        <taxon>Alphaproteobacteria</taxon>
        <taxon>Rhodospirillales</taxon>
        <taxon>Rhodospirillaceae</taxon>
        <taxon>Denitrobaculum</taxon>
    </lineage>
</organism>
<protein>
    <submittedName>
        <fullName evidence="1">Uncharacterized protein</fullName>
    </submittedName>
</protein>
<dbReference type="EMBL" id="VHSH01000001">
    <property type="protein sequence ID" value="TQV83607.1"/>
    <property type="molecule type" value="Genomic_DNA"/>
</dbReference>
<comment type="caution">
    <text evidence="1">The sequence shown here is derived from an EMBL/GenBank/DDBJ whole genome shotgun (WGS) entry which is preliminary data.</text>
</comment>
<keyword evidence="2" id="KW-1185">Reference proteome</keyword>
<dbReference type="AlphaFoldDB" id="A0A545U2A6"/>
<dbReference type="Proteomes" id="UP000315252">
    <property type="component" value="Unassembled WGS sequence"/>
</dbReference>
<name>A0A545U2A6_9PROT</name>
<sequence length="1253" mass="141836">MAYNVDANKSELQSIADSKKELIDELKDFDPIKTVATISGLMTFPELQSNAYRLETLAHVAMATCNGKRKPRKQEVSRWFREIGAGFCAMQEDPAEDVFVSNIVSPKGNFRIFGGLWEGAGFYLQQVLNVVESMPRGGGYDDIRNSIYALLTISDEVCNRAKLDRNQIGSDVPKDTLPPRVERVLSSCRGLIRFTEGDLKRLKIDADHLLPFRFYPDDREQLLRQSISCSKLERTPVCSHAGFIYLMNPATVSAAIRRFLIEKMDAANMRSSLLRGLADEFSKTFSETPMMGGRIGAPFKFHQTKNGLFAETGYEVDVGLHLHVILFLDNLKNFEESGLGGISPGSKEISKTIRQSIDQAAHNSRKAPNFKSGISIAVGCGIGRGFSLEMDDGVSDDWQFDTMSAHDFYTLGWMNKFKPLSLWRLLEAEQKVASSNVLLLNLSGMLNLIAWNENLEGHLVPHDSIPDSYDGESELMVVVDQNGLRELRHSICESHDLHCVAGVDGEFVRVWKRSDSIFEEDLKKPLYLALFNRELGFPLLYEGKITNWWSKLQSTDAYSKKENYERERLLSTWIPRIASISEKYFKNKLPKQIILELNCMGDHVSPTGNGKTITPNDIRDEINIEVVPADNRVVVTTGNVFENAFFNPDNISERALVEAFVNGLFELLEAPSRKMKSRILQEVAGDRHARQSHVFEPTKFRDFVREKLPTSPVKISLNDVATLKYGMGWQIRERKLGGSIEGVAECTLFLNSLVKHLEEDLCAFLKKIDRTALAECTIKNHEAANCDRMSWRRTSAAVLALHDDKEATLFKIVEHESRLNAVSQSNRVILEMVGSECPLTGGYVPGELDLSRLMAMVMQIFALGSWSDAMRWNAMEPRIRITPLGDVQANHHFFEQVVNPFGETASKSTIRRSVEKYESLFDEATVVESVTGKLESVFLQAWSAEFGVDFDEVRTFIDMCENHCIELKEAHISILKSDLVECLSKLDRLTAATVSAIIDKLTLTTRESWKVVPVGYRDSDRQPWRFRRRLSVLRQPIVALSDDPDPLLLVAPGLIRDAFSYTVSSYYDADFADYQIQSKEMKKWTGRSRASREIFNKEVADRLRKLGWQTEHDLQVTKLLEKGDDPKFGDVKRFGDIDVLAWSSENRRVLIMECKDVQYKKTPGEIAEQLSKFRGELNELGKPDLLRRHIDRVSICSAHLAEIAKFTNIKNPELEGHLVFRNPVPMQYANEKISAKTSLNVFSDLEIDFKLGS</sequence>
<evidence type="ECO:0000313" key="2">
    <source>
        <dbReference type="Proteomes" id="UP000315252"/>
    </source>
</evidence>
<accession>A0A545U2A6</accession>
<dbReference type="RefSeq" id="WP_142894844.1">
    <property type="nucleotide sequence ID" value="NZ_ML660052.1"/>
</dbReference>
<proteinExistence type="predicted"/>
<dbReference type="OrthoDB" id="7591888at2"/>
<reference evidence="1 2" key="1">
    <citation type="submission" date="2019-06" db="EMBL/GenBank/DDBJ databases">
        <title>Whole genome sequence for Rhodospirillaceae sp. R148.</title>
        <authorList>
            <person name="Wang G."/>
        </authorList>
    </citation>
    <scope>NUCLEOTIDE SEQUENCE [LARGE SCALE GENOMIC DNA]</scope>
    <source>
        <strain evidence="1 2">R148</strain>
    </source>
</reference>
<gene>
    <name evidence="1" type="ORF">FKG95_03175</name>
</gene>
<evidence type="ECO:0000313" key="1">
    <source>
        <dbReference type="EMBL" id="TQV83607.1"/>
    </source>
</evidence>